<keyword evidence="1" id="KW-0472">Membrane</keyword>
<feature type="transmembrane region" description="Helical" evidence="1">
    <location>
        <begin position="62"/>
        <end position="82"/>
    </location>
</feature>
<keyword evidence="3" id="KW-1185">Reference proteome</keyword>
<name>A0A402AK65_9CHLR</name>
<evidence type="ECO:0000256" key="1">
    <source>
        <dbReference type="SAM" id="Phobius"/>
    </source>
</evidence>
<gene>
    <name evidence="2" type="ORF">KDK_33270</name>
</gene>
<dbReference type="Proteomes" id="UP000287188">
    <property type="component" value="Unassembled WGS sequence"/>
</dbReference>
<feature type="transmembrane region" description="Helical" evidence="1">
    <location>
        <begin position="32"/>
        <end position="50"/>
    </location>
</feature>
<accession>A0A402AK65</accession>
<sequence length="84" mass="9524">MKERKISLSISGVLILAGIFIMLLSSIPTFKYIGNLLFIAGFIWLLFYIFKGSSTPSNKKTWFLIGLFLIAIACGGFLFYFFRP</sequence>
<evidence type="ECO:0000313" key="2">
    <source>
        <dbReference type="EMBL" id="GCE19527.1"/>
    </source>
</evidence>
<dbReference type="EMBL" id="BIFS01000001">
    <property type="protein sequence ID" value="GCE19527.1"/>
    <property type="molecule type" value="Genomic_DNA"/>
</dbReference>
<comment type="caution">
    <text evidence="2">The sequence shown here is derived from an EMBL/GenBank/DDBJ whole genome shotgun (WGS) entry which is preliminary data.</text>
</comment>
<reference evidence="3" key="1">
    <citation type="submission" date="2018-12" db="EMBL/GenBank/DDBJ databases">
        <title>Tengunoibacter tsumagoiensis gen. nov., sp. nov., Dictyobacter kobayashii sp. nov., D. alpinus sp. nov., and D. joshuensis sp. nov. and description of Dictyobacteraceae fam. nov. within the order Ktedonobacterales isolated from Tengu-no-mugimeshi.</title>
        <authorList>
            <person name="Wang C.M."/>
            <person name="Zheng Y."/>
            <person name="Sakai Y."/>
            <person name="Toyoda A."/>
            <person name="Minakuchi Y."/>
            <person name="Abe K."/>
            <person name="Yokota A."/>
            <person name="Yabe S."/>
        </authorList>
    </citation>
    <scope>NUCLEOTIDE SEQUENCE [LARGE SCALE GENOMIC DNA]</scope>
    <source>
        <strain evidence="3">Uno11</strain>
    </source>
</reference>
<dbReference type="AlphaFoldDB" id="A0A402AK65"/>
<keyword evidence="1" id="KW-1133">Transmembrane helix</keyword>
<feature type="transmembrane region" description="Helical" evidence="1">
    <location>
        <begin position="7"/>
        <end position="26"/>
    </location>
</feature>
<organism evidence="2 3">
    <name type="scientific">Dictyobacter kobayashii</name>
    <dbReference type="NCBI Taxonomy" id="2014872"/>
    <lineage>
        <taxon>Bacteria</taxon>
        <taxon>Bacillati</taxon>
        <taxon>Chloroflexota</taxon>
        <taxon>Ktedonobacteria</taxon>
        <taxon>Ktedonobacterales</taxon>
        <taxon>Dictyobacteraceae</taxon>
        <taxon>Dictyobacter</taxon>
    </lineage>
</organism>
<evidence type="ECO:0000313" key="3">
    <source>
        <dbReference type="Proteomes" id="UP000287188"/>
    </source>
</evidence>
<proteinExistence type="predicted"/>
<protein>
    <submittedName>
        <fullName evidence="2">Uncharacterized protein</fullName>
    </submittedName>
</protein>
<keyword evidence="1" id="KW-0812">Transmembrane</keyword>